<keyword evidence="3 5" id="KW-1133">Transmembrane helix</keyword>
<dbReference type="InterPro" id="IPR004710">
    <property type="entry name" value="Bilac:Na_transpt"/>
</dbReference>
<feature type="transmembrane region" description="Helical" evidence="5">
    <location>
        <begin position="258"/>
        <end position="279"/>
    </location>
</feature>
<feature type="transmembrane region" description="Helical" evidence="5">
    <location>
        <begin position="161"/>
        <end position="179"/>
    </location>
</feature>
<feature type="transmembrane region" description="Helical" evidence="5">
    <location>
        <begin position="96"/>
        <end position="119"/>
    </location>
</feature>
<feature type="transmembrane region" description="Helical" evidence="5">
    <location>
        <begin position="126"/>
        <end position="149"/>
    </location>
</feature>
<dbReference type="Proteomes" id="UP000198935">
    <property type="component" value="Unassembled WGS sequence"/>
</dbReference>
<evidence type="ECO:0000256" key="3">
    <source>
        <dbReference type="ARBA" id="ARBA00022989"/>
    </source>
</evidence>
<name>A0A1H3TC77_9BACI</name>
<comment type="subcellular location">
    <subcellularLocation>
        <location evidence="1">Membrane</location>
        <topology evidence="1">Multi-pass membrane protein</topology>
    </subcellularLocation>
</comment>
<dbReference type="Gene3D" id="1.20.1530.20">
    <property type="match status" value="1"/>
</dbReference>
<sequence length="325" mass="35689">MLRIMNRFIERWMPLLTPISLTIGIIYADFFKPHSYLVPWMFAFITFSSSLSITLRKIGEALRHPLPIFTAIIIIQGIIPVIAFAAGKWLFPSEQWIVIGLVLAFSIPTAVASILWITIYHGNVSLALSTVILNTLLASLFVPATLVVFFRQSVALDTAQVMNGLFWMIAFPSVLGIAANRMTSGKMTRCQVVFSPLAKLALLFVIIINGSVVAPFILNMNKQVFGVTTVVFFIACTGYLLGHFSGKLLRLNAADRVSLLYLSGMRNIGVGSAIAVVYFPPAVALPVVIGTLFQQLLASFFGRILMGMPAAGKQEKIIKTEEEDD</sequence>
<gene>
    <name evidence="6" type="ORF">SAMN05421736_1142</name>
</gene>
<dbReference type="PANTHER" id="PTHR10361">
    <property type="entry name" value="SODIUM-BILE ACID COTRANSPORTER"/>
    <property type="match status" value="1"/>
</dbReference>
<feature type="transmembrane region" description="Helical" evidence="5">
    <location>
        <begin position="12"/>
        <end position="31"/>
    </location>
</feature>
<evidence type="ECO:0000313" key="6">
    <source>
        <dbReference type="EMBL" id="SDZ47710.1"/>
    </source>
</evidence>
<evidence type="ECO:0000256" key="4">
    <source>
        <dbReference type="ARBA" id="ARBA00023136"/>
    </source>
</evidence>
<keyword evidence="7" id="KW-1185">Reference proteome</keyword>
<dbReference type="PANTHER" id="PTHR10361:SF28">
    <property type="entry name" value="P3 PROTEIN-RELATED"/>
    <property type="match status" value="1"/>
</dbReference>
<evidence type="ECO:0000256" key="5">
    <source>
        <dbReference type="SAM" id="Phobius"/>
    </source>
</evidence>
<dbReference type="InterPro" id="IPR038770">
    <property type="entry name" value="Na+/solute_symporter_sf"/>
</dbReference>
<reference evidence="7" key="1">
    <citation type="submission" date="2016-10" db="EMBL/GenBank/DDBJ databases">
        <authorList>
            <person name="Varghese N."/>
            <person name="Submissions S."/>
        </authorList>
    </citation>
    <scope>NUCLEOTIDE SEQUENCE [LARGE SCALE GENOMIC DNA]</scope>
    <source>
        <strain evidence="7">SP</strain>
    </source>
</reference>
<dbReference type="OrthoDB" id="1551454at2"/>
<feature type="transmembrane region" description="Helical" evidence="5">
    <location>
        <begin position="224"/>
        <end position="246"/>
    </location>
</feature>
<dbReference type="AlphaFoldDB" id="A0A1H3TC77"/>
<dbReference type="GO" id="GO:0016020">
    <property type="term" value="C:membrane"/>
    <property type="evidence" value="ECO:0007669"/>
    <property type="project" value="UniProtKB-SubCell"/>
</dbReference>
<evidence type="ECO:0000313" key="7">
    <source>
        <dbReference type="Proteomes" id="UP000198935"/>
    </source>
</evidence>
<keyword evidence="4 5" id="KW-0472">Membrane</keyword>
<protein>
    <submittedName>
        <fullName evidence="6">Predicted Na+-dependent transporter</fullName>
    </submittedName>
</protein>
<dbReference type="STRING" id="1503961.SAMN05421736_1142"/>
<organism evidence="6 7">
    <name type="scientific">Evansella caseinilytica</name>
    <dbReference type="NCBI Taxonomy" id="1503961"/>
    <lineage>
        <taxon>Bacteria</taxon>
        <taxon>Bacillati</taxon>
        <taxon>Bacillota</taxon>
        <taxon>Bacilli</taxon>
        <taxon>Bacillales</taxon>
        <taxon>Bacillaceae</taxon>
        <taxon>Evansella</taxon>
    </lineage>
</organism>
<feature type="transmembrane region" description="Helical" evidence="5">
    <location>
        <begin position="37"/>
        <end position="55"/>
    </location>
</feature>
<accession>A0A1H3TC77</accession>
<keyword evidence="2 5" id="KW-0812">Transmembrane</keyword>
<evidence type="ECO:0000256" key="2">
    <source>
        <dbReference type="ARBA" id="ARBA00022692"/>
    </source>
</evidence>
<proteinExistence type="predicted"/>
<feature type="transmembrane region" description="Helical" evidence="5">
    <location>
        <begin position="200"/>
        <end position="218"/>
    </location>
</feature>
<dbReference type="EMBL" id="FNPI01000014">
    <property type="protein sequence ID" value="SDZ47710.1"/>
    <property type="molecule type" value="Genomic_DNA"/>
</dbReference>
<dbReference type="InterPro" id="IPR002657">
    <property type="entry name" value="BilAc:Na_symport/Acr3"/>
</dbReference>
<evidence type="ECO:0000256" key="1">
    <source>
        <dbReference type="ARBA" id="ARBA00004141"/>
    </source>
</evidence>
<feature type="transmembrane region" description="Helical" evidence="5">
    <location>
        <begin position="67"/>
        <end position="90"/>
    </location>
</feature>
<dbReference type="Pfam" id="PF01758">
    <property type="entry name" value="SBF"/>
    <property type="match status" value="1"/>
</dbReference>